<evidence type="ECO:0000256" key="6">
    <source>
        <dbReference type="SAM" id="Phobius"/>
    </source>
</evidence>
<dbReference type="Proteomes" id="UP000271241">
    <property type="component" value="Unassembled WGS sequence"/>
</dbReference>
<gene>
    <name evidence="7" type="ORF">THASP1DRAFT_27810</name>
</gene>
<name>A0A4P9XXK2_9FUNG</name>
<dbReference type="EMBL" id="KZ992454">
    <property type="protein sequence ID" value="RKP10401.1"/>
    <property type="molecule type" value="Genomic_DNA"/>
</dbReference>
<keyword evidence="3 6" id="KW-1133">Transmembrane helix</keyword>
<organism evidence="7 8">
    <name type="scientific">Thamnocephalis sphaerospora</name>
    <dbReference type="NCBI Taxonomy" id="78915"/>
    <lineage>
        <taxon>Eukaryota</taxon>
        <taxon>Fungi</taxon>
        <taxon>Fungi incertae sedis</taxon>
        <taxon>Zoopagomycota</taxon>
        <taxon>Zoopagomycotina</taxon>
        <taxon>Zoopagomycetes</taxon>
        <taxon>Zoopagales</taxon>
        <taxon>Sigmoideomycetaceae</taxon>
        <taxon>Thamnocephalis</taxon>
    </lineage>
</organism>
<dbReference type="Pfam" id="PF07264">
    <property type="entry name" value="EI24"/>
    <property type="match status" value="1"/>
</dbReference>
<proteinExistence type="predicted"/>
<dbReference type="InterPro" id="IPR052786">
    <property type="entry name" value="Spore_wall_assembly"/>
</dbReference>
<keyword evidence="8" id="KW-1185">Reference proteome</keyword>
<feature type="transmembrane region" description="Helical" evidence="6">
    <location>
        <begin position="6"/>
        <end position="23"/>
    </location>
</feature>
<feature type="transmembrane region" description="Helical" evidence="6">
    <location>
        <begin position="30"/>
        <end position="52"/>
    </location>
</feature>
<feature type="compositionally biased region" description="Gly residues" evidence="5">
    <location>
        <begin position="269"/>
        <end position="278"/>
    </location>
</feature>
<protein>
    <submittedName>
        <fullName evidence="7">Etoposide-induced protein 2.4-domain-containing protein</fullName>
    </submittedName>
</protein>
<keyword evidence="2 6" id="KW-0812">Transmembrane</keyword>
<evidence type="ECO:0000256" key="1">
    <source>
        <dbReference type="ARBA" id="ARBA00004141"/>
    </source>
</evidence>
<evidence type="ECO:0000256" key="3">
    <source>
        <dbReference type="ARBA" id="ARBA00022989"/>
    </source>
</evidence>
<dbReference type="AlphaFoldDB" id="A0A4P9XXK2"/>
<evidence type="ECO:0000256" key="4">
    <source>
        <dbReference type="ARBA" id="ARBA00023136"/>
    </source>
</evidence>
<reference evidence="8" key="1">
    <citation type="journal article" date="2018" name="Nat. Microbiol.">
        <title>Leveraging single-cell genomics to expand the fungal tree of life.</title>
        <authorList>
            <person name="Ahrendt S.R."/>
            <person name="Quandt C.A."/>
            <person name="Ciobanu D."/>
            <person name="Clum A."/>
            <person name="Salamov A."/>
            <person name="Andreopoulos B."/>
            <person name="Cheng J.F."/>
            <person name="Woyke T."/>
            <person name="Pelin A."/>
            <person name="Henrissat B."/>
            <person name="Reynolds N.K."/>
            <person name="Benny G.L."/>
            <person name="Smith M.E."/>
            <person name="James T.Y."/>
            <person name="Grigoriev I.V."/>
        </authorList>
    </citation>
    <scope>NUCLEOTIDE SEQUENCE [LARGE SCALE GENOMIC DNA]</scope>
    <source>
        <strain evidence="8">RSA 1356</strain>
    </source>
</reference>
<dbReference type="InterPro" id="IPR059112">
    <property type="entry name" value="CysZ/EI24"/>
</dbReference>
<evidence type="ECO:0000313" key="8">
    <source>
        <dbReference type="Proteomes" id="UP000271241"/>
    </source>
</evidence>
<dbReference type="OrthoDB" id="10012223at2759"/>
<evidence type="ECO:0000256" key="5">
    <source>
        <dbReference type="SAM" id="MobiDB-lite"/>
    </source>
</evidence>
<comment type="subcellular location">
    <subcellularLocation>
        <location evidence="1">Membrane</location>
        <topology evidence="1">Multi-pass membrane protein</topology>
    </subcellularLocation>
</comment>
<sequence>MLLPSSSYPIQGIFYFIVHPALWAKCFCAFLIALLVAIASLVGSFVAMPFVARALIAANCPSGLAWVVAVIIALLMSALIVLISVLIIIPALAETMVDYVWRDKGLPINDRPDACCRGCATDCGLCCTSTIVSILLLIITFPLNAIPIAGTVLFCYVNGWMFAWEKQTRYHVEIKGWDFKQSRAYAAHHWRAYAGFGTVCYFLQLVPIANIFFSFTNAVGAALWSAAQWEEEQKLLAKYGINGDGKVTWEAQPNDYGTGEGSNSAAELSGGGVAGSGEYGPVDVLELQQQEKEEADVAAARV</sequence>
<feature type="transmembrane region" description="Helical" evidence="6">
    <location>
        <begin position="64"/>
        <end position="93"/>
    </location>
</feature>
<evidence type="ECO:0000256" key="2">
    <source>
        <dbReference type="ARBA" id="ARBA00022692"/>
    </source>
</evidence>
<keyword evidence="4 6" id="KW-0472">Membrane</keyword>
<feature type="region of interest" description="Disordered" evidence="5">
    <location>
        <begin position="250"/>
        <end position="279"/>
    </location>
</feature>
<dbReference type="STRING" id="78915.A0A4P9XXK2"/>
<accession>A0A4P9XXK2</accession>
<dbReference type="PANTHER" id="PTHR34292">
    <property type="entry name" value="OUTER SPORE WALL PROTEIN LDS1"/>
    <property type="match status" value="1"/>
</dbReference>
<dbReference type="PANTHER" id="PTHR34292:SF2">
    <property type="entry name" value="OUTER SPORE WALL PROTEIN LDS1"/>
    <property type="match status" value="1"/>
</dbReference>
<evidence type="ECO:0000313" key="7">
    <source>
        <dbReference type="EMBL" id="RKP10401.1"/>
    </source>
</evidence>